<evidence type="ECO:0000313" key="2">
    <source>
        <dbReference type="Proteomes" id="UP000278378"/>
    </source>
</evidence>
<dbReference type="EMBL" id="LT607758">
    <property type="protein sequence ID" value="SCO64741.1"/>
    <property type="molecule type" value="Genomic_DNA"/>
</dbReference>
<dbReference type="GeneID" id="40103304"/>
<protein>
    <submittedName>
        <fullName evidence="1">Phage protein</fullName>
    </submittedName>
</protein>
<organism evidence="1 2">
    <name type="scientific">Klebsiella phage PMBT1</name>
    <dbReference type="NCBI Taxonomy" id="1880822"/>
    <lineage>
        <taxon>Viruses</taxon>
        <taxon>Duplodnaviria</taxon>
        <taxon>Heunggongvirae</taxon>
        <taxon>Uroviricota</taxon>
        <taxon>Caudoviricetes</taxon>
        <taxon>Pantevenvirales</taxon>
        <taxon>Straboviridae</taxon>
        <taxon>Slopekvirus</taxon>
        <taxon>Klebsiella virus PMBT1</taxon>
    </lineage>
</organism>
<dbReference type="RefSeq" id="YP_009626400.1">
    <property type="nucleotide sequence ID" value="NC_042138.1"/>
</dbReference>
<evidence type="ECO:0000313" key="1">
    <source>
        <dbReference type="EMBL" id="SCO64741.1"/>
    </source>
</evidence>
<dbReference type="Proteomes" id="UP000278378">
    <property type="component" value="Segment"/>
</dbReference>
<sequence length="87" mass="10644">MDMLTFEQYKEKRDLYQKWIDEIGAELRAYPKNEMGMTIESIRMSPAYKEKKNLFNRVFSNLRALNGEYIKVYKKELADERKQRWVK</sequence>
<name>A0A1G4GQC8_9CAUD</name>
<proteinExistence type="predicted"/>
<accession>A0A1G4GQC8</accession>
<dbReference type="KEGG" id="vg:40103304"/>
<reference evidence="2" key="1">
    <citation type="submission" date="2016-08" db="EMBL/GenBank/DDBJ databases">
        <authorList>
            <person name="Brinks E."/>
        </authorList>
    </citation>
    <scope>NUCLEOTIDE SEQUENCE [LARGE SCALE GENOMIC DNA]</scope>
</reference>